<reference evidence="4" key="1">
    <citation type="submission" date="2025-08" db="UniProtKB">
        <authorList>
            <consortium name="Ensembl"/>
        </authorList>
    </citation>
    <scope>IDENTIFICATION</scope>
</reference>
<keyword evidence="5" id="KW-1185">Reference proteome</keyword>
<dbReference type="OMA" id="ANCGETH"/>
<dbReference type="InterPro" id="IPR016186">
    <property type="entry name" value="C-type_lectin-like/link_sf"/>
</dbReference>
<dbReference type="PANTHER" id="PTHR45784">
    <property type="entry name" value="C-TYPE LECTIN DOMAIN FAMILY 20 MEMBER A-RELATED"/>
    <property type="match status" value="1"/>
</dbReference>
<proteinExistence type="predicted"/>
<dbReference type="Ensembl" id="ENSCCRT00000160505.1">
    <property type="protein sequence ID" value="ENSCCRP00000137762.1"/>
    <property type="gene ID" value="ENSCCRG00000055661.1"/>
</dbReference>
<dbReference type="PROSITE" id="PS50041">
    <property type="entry name" value="C_TYPE_LECTIN_2"/>
    <property type="match status" value="1"/>
</dbReference>
<dbReference type="PANTHER" id="PTHR45784:SF5">
    <property type="entry name" value="C-TYPE LECTIN DOMAIN FAMILY 20 MEMBER A-RELATED"/>
    <property type="match status" value="1"/>
</dbReference>
<dbReference type="Proteomes" id="UP001108240">
    <property type="component" value="Unplaced"/>
</dbReference>
<dbReference type="InterPro" id="IPR018378">
    <property type="entry name" value="C-type_lectin_CS"/>
</dbReference>
<evidence type="ECO:0000313" key="5">
    <source>
        <dbReference type="Proteomes" id="UP001108240"/>
    </source>
</evidence>
<keyword evidence="1" id="KW-1015">Disulfide bond</keyword>
<dbReference type="Pfam" id="PF00059">
    <property type="entry name" value="Lectin_C"/>
    <property type="match status" value="1"/>
</dbReference>
<feature type="chain" id="PRO_5039895496" description="C-type lectin domain-containing protein" evidence="2">
    <location>
        <begin position="20"/>
        <end position="203"/>
    </location>
</feature>
<dbReference type="PROSITE" id="PS00615">
    <property type="entry name" value="C_TYPE_LECTIN_1"/>
    <property type="match status" value="1"/>
</dbReference>
<evidence type="ECO:0000259" key="3">
    <source>
        <dbReference type="PROSITE" id="PS50041"/>
    </source>
</evidence>
<evidence type="ECO:0000313" key="4">
    <source>
        <dbReference type="Ensembl" id="ENSCCRP00000137762.1"/>
    </source>
</evidence>
<feature type="domain" description="C-type lectin" evidence="3">
    <location>
        <begin position="19"/>
        <end position="126"/>
    </location>
</feature>
<name>A0A9J7ZYX8_CYPCA</name>
<protein>
    <recommendedName>
        <fullName evidence="3">C-type lectin domain-containing protein</fullName>
    </recommendedName>
</protein>
<sequence length="203" mass="23092">MRTDILLLLSSALMNMTFSQRHEFVYVPSSVNWTTAQKYCRQHYSDLATVDDQADHNELLKTAGMGNVWIGLYRTTGDGAFVWSDQSSSSFKAWESGQPNNQLCVNIYGGKWYDRDCVGPVPFACSIDRKRQIMRVEVKSSQNLKDPAVMNGILGKMEQVMKEKGLAQYAKLSWITQSNGNVFQKNYKKRDAPKQTCVSKLRK</sequence>
<evidence type="ECO:0000256" key="2">
    <source>
        <dbReference type="SAM" id="SignalP"/>
    </source>
</evidence>
<reference evidence="4" key="2">
    <citation type="submission" date="2025-09" db="UniProtKB">
        <authorList>
            <consortium name="Ensembl"/>
        </authorList>
    </citation>
    <scope>IDENTIFICATION</scope>
</reference>
<dbReference type="InterPro" id="IPR016187">
    <property type="entry name" value="CTDL_fold"/>
</dbReference>
<dbReference type="Gene3D" id="3.10.100.10">
    <property type="entry name" value="Mannose-Binding Protein A, subunit A"/>
    <property type="match status" value="1"/>
</dbReference>
<dbReference type="InterPro" id="IPR001304">
    <property type="entry name" value="C-type_lectin-like"/>
</dbReference>
<dbReference type="SMART" id="SM00034">
    <property type="entry name" value="CLECT"/>
    <property type="match status" value="1"/>
</dbReference>
<keyword evidence="2" id="KW-0732">Signal</keyword>
<evidence type="ECO:0000256" key="1">
    <source>
        <dbReference type="ARBA" id="ARBA00023157"/>
    </source>
</evidence>
<dbReference type="SUPFAM" id="SSF56436">
    <property type="entry name" value="C-type lectin-like"/>
    <property type="match status" value="1"/>
</dbReference>
<accession>A0A9J7ZYX8</accession>
<organism evidence="4 5">
    <name type="scientific">Cyprinus carpio carpio</name>
    <dbReference type="NCBI Taxonomy" id="630221"/>
    <lineage>
        <taxon>Eukaryota</taxon>
        <taxon>Metazoa</taxon>
        <taxon>Chordata</taxon>
        <taxon>Craniata</taxon>
        <taxon>Vertebrata</taxon>
        <taxon>Euteleostomi</taxon>
        <taxon>Actinopterygii</taxon>
        <taxon>Neopterygii</taxon>
        <taxon>Teleostei</taxon>
        <taxon>Ostariophysi</taxon>
        <taxon>Cypriniformes</taxon>
        <taxon>Cyprinidae</taxon>
        <taxon>Cyprininae</taxon>
        <taxon>Cyprinus</taxon>
    </lineage>
</organism>
<dbReference type="AlphaFoldDB" id="A0A9J7ZYX8"/>
<feature type="signal peptide" evidence="2">
    <location>
        <begin position="1"/>
        <end position="19"/>
    </location>
</feature>
<dbReference type="GeneTree" id="ENSGT00940000163911"/>